<gene>
    <name evidence="1" type="ORF">UFOVP25_37</name>
</gene>
<dbReference type="EMBL" id="LR796153">
    <property type="protein sequence ID" value="CAB4121869.1"/>
    <property type="molecule type" value="Genomic_DNA"/>
</dbReference>
<sequence>MKVARRTGEITAASLKDRCTLKKPTLTSDGRGGYITTYTSTEVWCMAIPRANSRHTDQAQIIYDDIIDFYIRYGVPFDASYVVEFKGAEYVVQNVNDINNRYQYYKFEGVSKKL</sequence>
<dbReference type="NCBIfam" id="TIGR01563">
    <property type="entry name" value="gp16_SPP1"/>
    <property type="match status" value="1"/>
</dbReference>
<name>A0A6J5KNV9_9CAUD</name>
<dbReference type="Gene3D" id="2.40.10.270">
    <property type="entry name" value="Bacteriophage SPP1 head-tail adaptor protein"/>
    <property type="match status" value="1"/>
</dbReference>
<dbReference type="InterPro" id="IPR008767">
    <property type="entry name" value="Phage_SPP1_head-tail_adaptor"/>
</dbReference>
<proteinExistence type="predicted"/>
<organism evidence="1">
    <name type="scientific">uncultured Caudovirales phage</name>
    <dbReference type="NCBI Taxonomy" id="2100421"/>
    <lineage>
        <taxon>Viruses</taxon>
        <taxon>Duplodnaviria</taxon>
        <taxon>Heunggongvirae</taxon>
        <taxon>Uroviricota</taxon>
        <taxon>Caudoviricetes</taxon>
        <taxon>Peduoviridae</taxon>
        <taxon>Maltschvirus</taxon>
        <taxon>Maltschvirus maltsch</taxon>
    </lineage>
</organism>
<dbReference type="InterPro" id="IPR038666">
    <property type="entry name" value="SSP1_head-tail_sf"/>
</dbReference>
<protein>
    <submittedName>
        <fullName evidence="1">Bacteriophage SPP1, head-tail adaptor</fullName>
    </submittedName>
</protein>
<evidence type="ECO:0000313" key="1">
    <source>
        <dbReference type="EMBL" id="CAB4121869.1"/>
    </source>
</evidence>
<reference evidence="1" key="1">
    <citation type="submission" date="2020-04" db="EMBL/GenBank/DDBJ databases">
        <authorList>
            <person name="Chiriac C."/>
            <person name="Salcher M."/>
            <person name="Ghai R."/>
            <person name="Kavagutti S V."/>
        </authorList>
    </citation>
    <scope>NUCLEOTIDE SEQUENCE</scope>
</reference>
<accession>A0A6J5KNV9</accession>
<dbReference type="Pfam" id="PF05521">
    <property type="entry name" value="Phage_HCP"/>
    <property type="match status" value="1"/>
</dbReference>